<dbReference type="Proteomes" id="UP000178811">
    <property type="component" value="Unassembled WGS sequence"/>
</dbReference>
<keyword evidence="1" id="KW-0812">Transmembrane</keyword>
<keyword evidence="1" id="KW-0472">Membrane</keyword>
<reference evidence="2 3" key="1">
    <citation type="journal article" date="2016" name="Nat. Commun.">
        <title>Thousands of microbial genomes shed light on interconnected biogeochemical processes in an aquifer system.</title>
        <authorList>
            <person name="Anantharaman K."/>
            <person name="Brown C.T."/>
            <person name="Hug L.A."/>
            <person name="Sharon I."/>
            <person name="Castelle C.J."/>
            <person name="Probst A.J."/>
            <person name="Thomas B.C."/>
            <person name="Singh A."/>
            <person name="Wilkins M.J."/>
            <person name="Karaoz U."/>
            <person name="Brodie E.L."/>
            <person name="Williams K.H."/>
            <person name="Hubbard S.S."/>
            <person name="Banfield J.F."/>
        </authorList>
    </citation>
    <scope>NUCLEOTIDE SEQUENCE [LARGE SCALE GENOMIC DNA]</scope>
</reference>
<keyword evidence="1" id="KW-1133">Transmembrane helix</keyword>
<proteinExistence type="predicted"/>
<organism evidence="2 3">
    <name type="scientific">Candidatus Kaiserbacteria bacterium RIFCSPLOWO2_01_FULL_52_12b</name>
    <dbReference type="NCBI Taxonomy" id="1798509"/>
    <lineage>
        <taxon>Bacteria</taxon>
        <taxon>Candidatus Kaiseribacteriota</taxon>
    </lineage>
</organism>
<feature type="transmembrane region" description="Helical" evidence="1">
    <location>
        <begin position="147"/>
        <end position="167"/>
    </location>
</feature>
<dbReference type="AlphaFoldDB" id="A0A1F6EXI5"/>
<feature type="transmembrane region" description="Helical" evidence="1">
    <location>
        <begin position="41"/>
        <end position="62"/>
    </location>
</feature>
<evidence type="ECO:0008006" key="4">
    <source>
        <dbReference type="Google" id="ProtNLM"/>
    </source>
</evidence>
<gene>
    <name evidence="2" type="ORF">A3A36_03085</name>
</gene>
<protein>
    <recommendedName>
        <fullName evidence="4">Histidine kinase N-terminal 7TM region domain-containing protein</fullName>
    </recommendedName>
</protein>
<feature type="transmembrane region" description="Helical" evidence="1">
    <location>
        <begin position="211"/>
        <end position="230"/>
    </location>
</feature>
<evidence type="ECO:0000256" key="1">
    <source>
        <dbReference type="SAM" id="Phobius"/>
    </source>
</evidence>
<feature type="transmembrane region" description="Helical" evidence="1">
    <location>
        <begin position="74"/>
        <end position="97"/>
    </location>
</feature>
<dbReference type="EMBL" id="MFLW01000016">
    <property type="protein sequence ID" value="OGG78306.1"/>
    <property type="molecule type" value="Genomic_DNA"/>
</dbReference>
<feature type="transmembrane region" description="Helical" evidence="1">
    <location>
        <begin position="9"/>
        <end position="29"/>
    </location>
</feature>
<feature type="transmembrane region" description="Helical" evidence="1">
    <location>
        <begin position="245"/>
        <end position="265"/>
    </location>
</feature>
<accession>A0A1F6EXI5</accession>
<name>A0A1F6EXI5_9BACT</name>
<sequence>MVKEIRDNALVQFSILLFIGLSIWWTTIYLRGLTEGVENNIYTLSYPLLSLLGGIIGIISAKKWGGLKSVFGKSIYFFSFGLLAQFLGQLLYAYYIYIEGIEVPYPSLGDVGYFGSVIFYIFAVFMLGKVIAVRMNLQNIEGKLQAFLLPLIVLVASYFFFLQGYVFDWSQPIQVILDFGYPLGEALYVSLAIVVLLLSRNTLGGLMKNPIRFLIVALFVQYFCDFMFLYQSSRGTWYVGGANDFLYSVSYFLMTLALMIILAVFRKIQET</sequence>
<comment type="caution">
    <text evidence="2">The sequence shown here is derived from an EMBL/GenBank/DDBJ whole genome shotgun (WGS) entry which is preliminary data.</text>
</comment>
<feature type="transmembrane region" description="Helical" evidence="1">
    <location>
        <begin position="117"/>
        <end position="135"/>
    </location>
</feature>
<evidence type="ECO:0000313" key="3">
    <source>
        <dbReference type="Proteomes" id="UP000178811"/>
    </source>
</evidence>
<evidence type="ECO:0000313" key="2">
    <source>
        <dbReference type="EMBL" id="OGG78306.1"/>
    </source>
</evidence>
<feature type="transmembrane region" description="Helical" evidence="1">
    <location>
        <begin position="179"/>
        <end position="199"/>
    </location>
</feature>